<dbReference type="InterPro" id="IPR004268">
    <property type="entry name" value="MurJ"/>
</dbReference>
<keyword evidence="3 8" id="KW-0812">Transmembrane</keyword>
<dbReference type="PANTHER" id="PTHR47019:SF1">
    <property type="entry name" value="LIPID II FLIPPASE MURJ"/>
    <property type="match status" value="1"/>
</dbReference>
<dbReference type="GO" id="GO:0034204">
    <property type="term" value="P:lipid translocation"/>
    <property type="evidence" value="ECO:0007669"/>
    <property type="project" value="TreeGrafter"/>
</dbReference>
<feature type="transmembrane region" description="Helical" evidence="8">
    <location>
        <begin position="76"/>
        <end position="94"/>
    </location>
</feature>
<feature type="transmembrane region" description="Helical" evidence="8">
    <location>
        <begin position="306"/>
        <end position="326"/>
    </location>
</feature>
<dbReference type="GO" id="GO:0008360">
    <property type="term" value="P:regulation of cell shape"/>
    <property type="evidence" value="ECO:0007669"/>
    <property type="project" value="UniProtKB-KW"/>
</dbReference>
<gene>
    <name evidence="9" type="ORF">SAMN06296378_2502</name>
</gene>
<evidence type="ECO:0000256" key="4">
    <source>
        <dbReference type="ARBA" id="ARBA00022960"/>
    </source>
</evidence>
<feature type="transmembrane region" description="Helical" evidence="8">
    <location>
        <begin position="145"/>
        <end position="165"/>
    </location>
</feature>
<evidence type="ECO:0000256" key="6">
    <source>
        <dbReference type="ARBA" id="ARBA00022989"/>
    </source>
</evidence>
<keyword evidence="10" id="KW-1185">Reference proteome</keyword>
<feature type="transmembrane region" description="Helical" evidence="8">
    <location>
        <begin position="106"/>
        <end position="133"/>
    </location>
</feature>
<accession>A0A2C9A0N8</accession>
<feature type="transmembrane region" description="Helical" evidence="8">
    <location>
        <begin position="32"/>
        <end position="56"/>
    </location>
</feature>
<dbReference type="GO" id="GO:0009252">
    <property type="term" value="P:peptidoglycan biosynthetic process"/>
    <property type="evidence" value="ECO:0007669"/>
    <property type="project" value="UniProtKB-KW"/>
</dbReference>
<feature type="transmembrane region" description="Helical" evidence="8">
    <location>
        <begin position="347"/>
        <end position="373"/>
    </location>
</feature>
<protein>
    <submittedName>
        <fullName evidence="9">Putative peptidoglycan lipid II flippase</fullName>
    </submittedName>
</protein>
<feature type="transmembrane region" description="Helical" evidence="8">
    <location>
        <begin position="220"/>
        <end position="245"/>
    </location>
</feature>
<dbReference type="GO" id="GO:0005886">
    <property type="term" value="C:plasma membrane"/>
    <property type="evidence" value="ECO:0007669"/>
    <property type="project" value="UniProtKB-SubCell"/>
</dbReference>
<evidence type="ECO:0000313" key="10">
    <source>
        <dbReference type="Proteomes" id="UP000219440"/>
    </source>
</evidence>
<keyword evidence="7 8" id="KW-0472">Membrane</keyword>
<dbReference type="InterPro" id="IPR051050">
    <property type="entry name" value="Lipid_II_flippase_MurJ/MviN"/>
</dbReference>
<dbReference type="EMBL" id="OCST01000005">
    <property type="protein sequence ID" value="SOE72454.1"/>
    <property type="molecule type" value="Genomic_DNA"/>
</dbReference>
<proteinExistence type="predicted"/>
<evidence type="ECO:0000256" key="7">
    <source>
        <dbReference type="ARBA" id="ARBA00023136"/>
    </source>
</evidence>
<evidence type="ECO:0000313" key="9">
    <source>
        <dbReference type="EMBL" id="SOE72454.1"/>
    </source>
</evidence>
<sequence>MTEPVSEGSDAASIIDVPEPARPASSIGRSSALLASGTLVSRVLGLVSIIVLSVAIGVNSSAGDTFALANQLPNNIYSLVAGGLLSAVIVPQIVKSSLNDDGGAGFINKLLTIGFVAVFIVTVIATACAPLLVSLYGGGFRDTNIGLATALAYWCLPQIMFYGLYSLLGETLNARGVFGPFSWAPVLNNVVAIGGLLTFIAVFGGAMEYKDPSQWTIAEIALLAGSATLGIAAQAFSLFFFLGRAGIKFRPDFGWRGVGLGNTGRAASWVFGIFLVSQISGVVELNVSSSASGGGNASVNAMKIGWLMYMLPHSIVTVSIVTAYFTRMSTHVRDGRFDELRNDISSAIRSILLIMIFAAVGLGVLSLPFSAVFGNDYGEVLSLAGVYLGFLTGLVPFTVFFVLLRVYYALGKTRWAFFIQVIQTSVYVVLALLVGALAPHEWTAVGLTLALTTAVTVQAVLSALVLRRHLGQLDVGGVVMQALWFLAAAIPAGAVGWGILQLLGGVGPDGFPVSNRLDAILSMAAAGTAMAVVYFGVLWLTRNPELRAFGEPLIDKLRRKNRTVDSRE</sequence>
<name>A0A2C9A0N8_9MICO</name>
<evidence type="ECO:0000256" key="5">
    <source>
        <dbReference type="ARBA" id="ARBA00022984"/>
    </source>
</evidence>
<keyword evidence="6 8" id="KW-1133">Transmembrane helix</keyword>
<comment type="subcellular location">
    <subcellularLocation>
        <location evidence="1">Cell membrane</location>
        <topology evidence="1">Multi-pass membrane protein</topology>
    </subcellularLocation>
</comment>
<dbReference type="RefSeq" id="WP_097061573.1">
    <property type="nucleotide sequence ID" value="NZ_BMLC01000004.1"/>
</dbReference>
<dbReference type="GO" id="GO:0015648">
    <property type="term" value="F:lipid-linked peptidoglycan transporter activity"/>
    <property type="evidence" value="ECO:0007669"/>
    <property type="project" value="TreeGrafter"/>
</dbReference>
<keyword evidence="5" id="KW-0573">Peptidoglycan synthesis</keyword>
<feature type="transmembrane region" description="Helical" evidence="8">
    <location>
        <begin position="415"/>
        <end position="438"/>
    </location>
</feature>
<dbReference type="PANTHER" id="PTHR47019">
    <property type="entry name" value="LIPID II FLIPPASE MURJ"/>
    <property type="match status" value="1"/>
</dbReference>
<dbReference type="Proteomes" id="UP000219440">
    <property type="component" value="Unassembled WGS sequence"/>
</dbReference>
<dbReference type="Pfam" id="PF03023">
    <property type="entry name" value="MurJ"/>
    <property type="match status" value="1"/>
</dbReference>
<feature type="transmembrane region" description="Helical" evidence="8">
    <location>
        <begin position="385"/>
        <end position="408"/>
    </location>
</feature>
<evidence type="ECO:0000256" key="1">
    <source>
        <dbReference type="ARBA" id="ARBA00004651"/>
    </source>
</evidence>
<evidence type="ECO:0000256" key="2">
    <source>
        <dbReference type="ARBA" id="ARBA00022475"/>
    </source>
</evidence>
<feature type="transmembrane region" description="Helical" evidence="8">
    <location>
        <begin position="520"/>
        <end position="540"/>
    </location>
</feature>
<keyword evidence="2" id="KW-1003">Cell membrane</keyword>
<evidence type="ECO:0000256" key="3">
    <source>
        <dbReference type="ARBA" id="ARBA00022692"/>
    </source>
</evidence>
<organism evidence="9 10">
    <name type="scientific">Salinibacterium xinjiangense</name>
    <dbReference type="NCBI Taxonomy" id="386302"/>
    <lineage>
        <taxon>Bacteria</taxon>
        <taxon>Bacillati</taxon>
        <taxon>Actinomycetota</taxon>
        <taxon>Actinomycetes</taxon>
        <taxon>Micrococcales</taxon>
        <taxon>Microbacteriaceae</taxon>
        <taxon>Salinibacterium</taxon>
    </lineage>
</organism>
<keyword evidence="4" id="KW-0133">Cell shape</keyword>
<evidence type="ECO:0000256" key="8">
    <source>
        <dbReference type="SAM" id="Phobius"/>
    </source>
</evidence>
<dbReference type="AlphaFoldDB" id="A0A2C9A0N8"/>
<dbReference type="PRINTS" id="PR01806">
    <property type="entry name" value="VIRFACTRMVIN"/>
</dbReference>
<reference evidence="9 10" key="1">
    <citation type="submission" date="2017-09" db="EMBL/GenBank/DDBJ databases">
        <authorList>
            <person name="Ehlers B."/>
            <person name="Leendertz F.H."/>
        </authorList>
    </citation>
    <scope>NUCLEOTIDE SEQUENCE [LARGE SCALE GENOMIC DNA]</scope>
    <source>
        <strain evidence="9 10">CGMCC 1.05381</strain>
    </source>
</reference>
<dbReference type="OrthoDB" id="9786339at2"/>
<feature type="transmembrane region" description="Helical" evidence="8">
    <location>
        <begin position="186"/>
        <end position="208"/>
    </location>
</feature>
<dbReference type="CDD" id="cd13123">
    <property type="entry name" value="MATE_MurJ_like"/>
    <property type="match status" value="1"/>
</dbReference>
<feature type="transmembrane region" description="Helical" evidence="8">
    <location>
        <begin position="478"/>
        <end position="500"/>
    </location>
</feature>
<feature type="transmembrane region" description="Helical" evidence="8">
    <location>
        <begin position="444"/>
        <end position="466"/>
    </location>
</feature>
<dbReference type="NCBIfam" id="TIGR01695">
    <property type="entry name" value="murJ_mviN"/>
    <property type="match status" value="1"/>
</dbReference>